<dbReference type="GO" id="GO:0005737">
    <property type="term" value="C:cytoplasm"/>
    <property type="evidence" value="ECO:0007669"/>
    <property type="project" value="TreeGrafter"/>
</dbReference>
<dbReference type="InterPro" id="IPR006086">
    <property type="entry name" value="XPG-I_dom"/>
</dbReference>
<dbReference type="Pfam" id="PF00867">
    <property type="entry name" value="XPG_I"/>
    <property type="match status" value="1"/>
</dbReference>
<dbReference type="Proteomes" id="UP000094389">
    <property type="component" value="Unassembled WGS sequence"/>
</dbReference>
<gene>
    <name evidence="3" type="ORF">CYBJADRAFT_168305</name>
</gene>
<dbReference type="STRING" id="983966.A0A1E4RZU2"/>
<protein>
    <recommendedName>
        <fullName evidence="2">XPG-I domain-containing protein</fullName>
    </recommendedName>
</protein>
<dbReference type="SUPFAM" id="SSF47807">
    <property type="entry name" value="5' to 3' exonuclease, C-terminal subdomain"/>
    <property type="match status" value="1"/>
</dbReference>
<name>A0A1E4RZU2_CYBJN</name>
<dbReference type="GO" id="GO:0008409">
    <property type="term" value="F:5'-3' exonuclease activity"/>
    <property type="evidence" value="ECO:0007669"/>
    <property type="project" value="TreeGrafter"/>
</dbReference>
<reference evidence="3 4" key="1">
    <citation type="journal article" date="2016" name="Proc. Natl. Acad. Sci. U.S.A.">
        <title>Comparative genomics of biotechnologically important yeasts.</title>
        <authorList>
            <person name="Riley R."/>
            <person name="Haridas S."/>
            <person name="Wolfe K.H."/>
            <person name="Lopes M.R."/>
            <person name="Hittinger C.T."/>
            <person name="Goeker M."/>
            <person name="Salamov A.A."/>
            <person name="Wisecaver J.H."/>
            <person name="Long T.M."/>
            <person name="Calvey C.H."/>
            <person name="Aerts A.L."/>
            <person name="Barry K.W."/>
            <person name="Choi C."/>
            <person name="Clum A."/>
            <person name="Coughlan A.Y."/>
            <person name="Deshpande S."/>
            <person name="Douglass A.P."/>
            <person name="Hanson S.J."/>
            <person name="Klenk H.-P."/>
            <person name="LaButti K.M."/>
            <person name="Lapidus A."/>
            <person name="Lindquist E.A."/>
            <person name="Lipzen A.M."/>
            <person name="Meier-Kolthoff J.P."/>
            <person name="Ohm R.A."/>
            <person name="Otillar R.P."/>
            <person name="Pangilinan J.L."/>
            <person name="Peng Y."/>
            <person name="Rokas A."/>
            <person name="Rosa C.A."/>
            <person name="Scheuner C."/>
            <person name="Sibirny A.A."/>
            <person name="Slot J.C."/>
            <person name="Stielow J.B."/>
            <person name="Sun H."/>
            <person name="Kurtzman C.P."/>
            <person name="Blackwell M."/>
            <person name="Grigoriev I.V."/>
            <person name="Jeffries T.W."/>
        </authorList>
    </citation>
    <scope>NUCLEOTIDE SEQUENCE [LARGE SCALE GENOMIC DNA]</scope>
    <source>
        <strain evidence="4">ATCC 18201 / CBS 1600 / BCRC 20928 / JCM 3617 / NBRC 0987 / NRRL Y-1542</strain>
    </source>
</reference>
<accession>A0A1E4RZU2</accession>
<feature type="compositionally biased region" description="Basic and acidic residues" evidence="1">
    <location>
        <begin position="374"/>
        <end position="383"/>
    </location>
</feature>
<keyword evidence="4" id="KW-1185">Reference proteome</keyword>
<dbReference type="PANTHER" id="PTHR11081">
    <property type="entry name" value="FLAP ENDONUCLEASE FAMILY MEMBER"/>
    <property type="match status" value="1"/>
</dbReference>
<dbReference type="InterPro" id="IPR006084">
    <property type="entry name" value="XPG/Rad2"/>
</dbReference>
<dbReference type="GeneID" id="30989711"/>
<feature type="region of interest" description="Disordered" evidence="1">
    <location>
        <begin position="338"/>
        <end position="429"/>
    </location>
</feature>
<feature type="compositionally biased region" description="Low complexity" evidence="1">
    <location>
        <begin position="411"/>
        <end position="422"/>
    </location>
</feature>
<evidence type="ECO:0000313" key="4">
    <source>
        <dbReference type="Proteomes" id="UP000094389"/>
    </source>
</evidence>
<dbReference type="GO" id="GO:0006281">
    <property type="term" value="P:DNA repair"/>
    <property type="evidence" value="ECO:0007669"/>
    <property type="project" value="UniProtKB-ARBA"/>
</dbReference>
<dbReference type="PANTHER" id="PTHR11081:SF72">
    <property type="entry name" value="HOLLIDAY JUNCTION RESOLVASE YEN1"/>
    <property type="match status" value="1"/>
</dbReference>
<dbReference type="OrthoDB" id="3981129at2759"/>
<dbReference type="EMBL" id="KV453933">
    <property type="protein sequence ID" value="ODV72766.1"/>
    <property type="molecule type" value="Genomic_DNA"/>
</dbReference>
<organism evidence="3 4">
    <name type="scientific">Cyberlindnera jadinii (strain ATCC 18201 / CBS 1600 / BCRC 20928 / JCM 3617 / NBRC 0987 / NRRL Y-1542)</name>
    <name type="common">Torula yeast</name>
    <name type="synonym">Candida utilis</name>
    <dbReference type="NCBI Taxonomy" id="983966"/>
    <lineage>
        <taxon>Eukaryota</taxon>
        <taxon>Fungi</taxon>
        <taxon>Dikarya</taxon>
        <taxon>Ascomycota</taxon>
        <taxon>Saccharomycotina</taxon>
        <taxon>Saccharomycetes</taxon>
        <taxon>Phaffomycetales</taxon>
        <taxon>Phaffomycetaceae</taxon>
        <taxon>Cyberlindnera</taxon>
    </lineage>
</organism>
<dbReference type="RefSeq" id="XP_020069805.1">
    <property type="nucleotide sequence ID" value="XM_020215315.1"/>
</dbReference>
<dbReference type="GO" id="GO:0005634">
    <property type="term" value="C:nucleus"/>
    <property type="evidence" value="ECO:0007669"/>
    <property type="project" value="TreeGrafter"/>
</dbReference>
<evidence type="ECO:0000313" key="3">
    <source>
        <dbReference type="EMBL" id="ODV72766.1"/>
    </source>
</evidence>
<feature type="domain" description="XPG-I" evidence="2">
    <location>
        <begin position="1"/>
        <end position="73"/>
    </location>
</feature>
<sequence length="531" mass="59701">MSNDSDALAYGAGKMLKNFARHREDKPASTAGTQYFKKTQDWWVTPIHMETVERVKGYDSKRLRLLSILCGGDYNTGVSKLGPQKASQLVLCGTTLVTRHSSEFPYDTLPDFAQSLDEVYRPTSTLPKNEKLTKYIALQDSMFALVKSHPAPLFGRNEQHLTVGVDKFAGWPPDFVVSLYYRPLVHPDLFTFEDGVTNNGECTDPDAIFSLPKFKELYKLLGSYPHDNISDIAKWYYNSMTESYLLKYLICFMKGQWRDDSTLSFKKVREASYGPNESHSLFVLSVKLLRHGLHFFKMDGLYIDVDHAAPTYAIIVDLLPHDLANDLYRLETDRANEVELRRSPKRSHPSPVKVNPSRNLKRSHSELSSGNLTKKPDLKHTSTDIRAILGGSISPSRRGKFRMPIFGQGPSSSKNRSTVSSSPRKRTRTLPGVLSQVTTTRSPIEDNDIIEISSSTPSPQRTLQELKKRDVIPAVESSSTEVFEPAKQAHMSKVTEALITESELNQSVITISEHSIEAITDDSSLIELSHL</sequence>
<evidence type="ECO:0000256" key="1">
    <source>
        <dbReference type="SAM" id="MobiDB-lite"/>
    </source>
</evidence>
<proteinExistence type="predicted"/>
<dbReference type="AlphaFoldDB" id="A0A1E4RZU2"/>
<dbReference type="GO" id="GO:0017108">
    <property type="term" value="F:5'-flap endonuclease activity"/>
    <property type="evidence" value="ECO:0007669"/>
    <property type="project" value="TreeGrafter"/>
</dbReference>
<dbReference type="Gene3D" id="1.10.150.20">
    <property type="entry name" value="5' to 3' exonuclease, C-terminal subdomain"/>
    <property type="match status" value="1"/>
</dbReference>
<evidence type="ECO:0000259" key="2">
    <source>
        <dbReference type="Pfam" id="PF00867"/>
    </source>
</evidence>
<dbReference type="InterPro" id="IPR036279">
    <property type="entry name" value="5-3_exonuclease_C_sf"/>
</dbReference>